<keyword evidence="3" id="KW-1185">Reference proteome</keyword>
<evidence type="ECO:0000313" key="2">
    <source>
        <dbReference type="EMBL" id="KAG0139885.1"/>
    </source>
</evidence>
<dbReference type="Proteomes" id="UP000886653">
    <property type="component" value="Unassembled WGS sequence"/>
</dbReference>
<organism evidence="2 3">
    <name type="scientific">Cronartium quercuum f. sp. fusiforme G11</name>
    <dbReference type="NCBI Taxonomy" id="708437"/>
    <lineage>
        <taxon>Eukaryota</taxon>
        <taxon>Fungi</taxon>
        <taxon>Dikarya</taxon>
        <taxon>Basidiomycota</taxon>
        <taxon>Pucciniomycotina</taxon>
        <taxon>Pucciniomycetes</taxon>
        <taxon>Pucciniales</taxon>
        <taxon>Coleosporiaceae</taxon>
        <taxon>Cronartium</taxon>
    </lineage>
</organism>
<dbReference type="EMBL" id="MU167508">
    <property type="protein sequence ID" value="KAG0139885.1"/>
    <property type="molecule type" value="Genomic_DNA"/>
</dbReference>
<evidence type="ECO:0000256" key="1">
    <source>
        <dbReference type="SAM" id="MobiDB-lite"/>
    </source>
</evidence>
<gene>
    <name evidence="2" type="ORF">CROQUDRAFT_100915</name>
</gene>
<name>A0A9P6T5T6_9BASI</name>
<comment type="caution">
    <text evidence="2">The sequence shown here is derived from an EMBL/GenBank/DDBJ whole genome shotgun (WGS) entry which is preliminary data.</text>
</comment>
<accession>A0A9P6T5T6</accession>
<protein>
    <submittedName>
        <fullName evidence="2">Uncharacterized protein</fullName>
    </submittedName>
</protein>
<dbReference type="AlphaFoldDB" id="A0A9P6T5T6"/>
<feature type="region of interest" description="Disordered" evidence="1">
    <location>
        <begin position="48"/>
        <end position="68"/>
    </location>
</feature>
<evidence type="ECO:0000313" key="3">
    <source>
        <dbReference type="Proteomes" id="UP000886653"/>
    </source>
</evidence>
<sequence length="68" mass="7546">MQDTYLYTTQGQKELAQQMAAMKSHLDKEVTQQQVAKAKLTELRAAMTAQQAKPPFTTPAPLSNPLVK</sequence>
<reference evidence="2" key="1">
    <citation type="submission" date="2013-11" db="EMBL/GenBank/DDBJ databases">
        <title>Genome sequence of the fusiform rust pathogen reveals effectors for host alternation and coevolution with pine.</title>
        <authorList>
            <consortium name="DOE Joint Genome Institute"/>
            <person name="Smith K."/>
            <person name="Pendleton A."/>
            <person name="Kubisiak T."/>
            <person name="Anderson C."/>
            <person name="Salamov A."/>
            <person name="Aerts A."/>
            <person name="Riley R."/>
            <person name="Clum A."/>
            <person name="Lindquist E."/>
            <person name="Ence D."/>
            <person name="Campbell M."/>
            <person name="Kronenberg Z."/>
            <person name="Feau N."/>
            <person name="Dhillon B."/>
            <person name="Hamelin R."/>
            <person name="Burleigh J."/>
            <person name="Smith J."/>
            <person name="Yandell M."/>
            <person name="Nelson C."/>
            <person name="Grigoriev I."/>
            <person name="Davis J."/>
        </authorList>
    </citation>
    <scope>NUCLEOTIDE SEQUENCE</scope>
    <source>
        <strain evidence="2">G11</strain>
    </source>
</reference>
<proteinExistence type="predicted"/>